<evidence type="ECO:0000313" key="1">
    <source>
        <dbReference type="EMBL" id="RRT71764.1"/>
    </source>
</evidence>
<evidence type="ECO:0000313" key="2">
    <source>
        <dbReference type="Proteomes" id="UP000287651"/>
    </source>
</evidence>
<protein>
    <submittedName>
        <fullName evidence="1">Uncharacterized protein</fullName>
    </submittedName>
</protein>
<organism evidence="1 2">
    <name type="scientific">Ensete ventricosum</name>
    <name type="common">Abyssinian banana</name>
    <name type="synonym">Musa ensete</name>
    <dbReference type="NCBI Taxonomy" id="4639"/>
    <lineage>
        <taxon>Eukaryota</taxon>
        <taxon>Viridiplantae</taxon>
        <taxon>Streptophyta</taxon>
        <taxon>Embryophyta</taxon>
        <taxon>Tracheophyta</taxon>
        <taxon>Spermatophyta</taxon>
        <taxon>Magnoliopsida</taxon>
        <taxon>Liliopsida</taxon>
        <taxon>Zingiberales</taxon>
        <taxon>Musaceae</taxon>
        <taxon>Ensete</taxon>
    </lineage>
</organism>
<reference evidence="1 2" key="1">
    <citation type="journal article" date="2014" name="Agronomy (Basel)">
        <title>A Draft Genome Sequence for Ensete ventricosum, the Drought-Tolerant Tree Against Hunger.</title>
        <authorList>
            <person name="Harrison J."/>
            <person name="Moore K.A."/>
            <person name="Paszkiewicz K."/>
            <person name="Jones T."/>
            <person name="Grant M."/>
            <person name="Ambacheew D."/>
            <person name="Muzemil S."/>
            <person name="Studholme D.J."/>
        </authorList>
    </citation>
    <scope>NUCLEOTIDE SEQUENCE [LARGE SCALE GENOMIC DNA]</scope>
</reference>
<dbReference type="EMBL" id="AMZH03003618">
    <property type="protein sequence ID" value="RRT71764.1"/>
    <property type="molecule type" value="Genomic_DNA"/>
</dbReference>
<dbReference type="Proteomes" id="UP000287651">
    <property type="component" value="Unassembled WGS sequence"/>
</dbReference>
<dbReference type="AlphaFoldDB" id="A0A427A6E9"/>
<sequence>MEGTVFTASLEGIKHVKSENGVILTKPFLEVCKHILPVLGTWLTLLIFSSLRRKFQWSSLLSAMP</sequence>
<gene>
    <name evidence="1" type="ORF">B296_00002192</name>
</gene>
<comment type="caution">
    <text evidence="1">The sequence shown here is derived from an EMBL/GenBank/DDBJ whole genome shotgun (WGS) entry which is preliminary data.</text>
</comment>
<proteinExistence type="predicted"/>
<accession>A0A427A6E9</accession>
<name>A0A427A6E9_ENSVE</name>